<reference evidence="2" key="1">
    <citation type="submission" date="2016-08" db="EMBL/GenBank/DDBJ databases">
        <authorList>
            <person name="Varghese N."/>
            <person name="Submissions Spin"/>
        </authorList>
    </citation>
    <scope>NUCLEOTIDE SEQUENCE [LARGE SCALE GENOMIC DNA]</scope>
    <source>
        <strain evidence="2">CCBAU 57015</strain>
    </source>
</reference>
<dbReference type="Proteomes" id="UP000186228">
    <property type="component" value="Unassembled WGS sequence"/>
</dbReference>
<name>A0A1C3U7F6_9HYPH</name>
<evidence type="ECO:0000313" key="1">
    <source>
        <dbReference type="EMBL" id="SCB11267.1"/>
    </source>
</evidence>
<dbReference type="Gene3D" id="3.40.50.300">
    <property type="entry name" value="P-loop containing nucleotide triphosphate hydrolases"/>
    <property type="match status" value="1"/>
</dbReference>
<keyword evidence="1" id="KW-0418">Kinase</keyword>
<organism evidence="1 2">
    <name type="scientific">Rhizobium hainanense</name>
    <dbReference type="NCBI Taxonomy" id="52131"/>
    <lineage>
        <taxon>Bacteria</taxon>
        <taxon>Pseudomonadati</taxon>
        <taxon>Pseudomonadota</taxon>
        <taxon>Alphaproteobacteria</taxon>
        <taxon>Hyphomicrobiales</taxon>
        <taxon>Rhizobiaceae</taxon>
        <taxon>Rhizobium/Agrobacterium group</taxon>
        <taxon>Rhizobium</taxon>
    </lineage>
</organism>
<keyword evidence="1" id="KW-0808">Transferase</keyword>
<dbReference type="OrthoDB" id="7210594at2"/>
<dbReference type="GO" id="GO:0016301">
    <property type="term" value="F:kinase activity"/>
    <property type="evidence" value="ECO:0007669"/>
    <property type="project" value="UniProtKB-KW"/>
</dbReference>
<keyword evidence="2" id="KW-1185">Reference proteome</keyword>
<accession>A0A1C3U7F6</accession>
<gene>
    <name evidence="1" type="ORF">GA0061100_101866</name>
</gene>
<sequence>MLPLHSLGERIVVLGPSNAGKSTLAVALSKKLGFPTIHLDQLHHLPHTDWKQRPEAEFAALHDAAILGEQWIMEGNYTRLMPQRFARATGAILITSNHWLRFSRYLKRTLINSANRAGHLEGAKDSIKWEMIHWILVKTRNSGAKYAKILQESKLPTVECHTAEALNSLYQVWDLPTRR</sequence>
<dbReference type="InterPro" id="IPR052922">
    <property type="entry name" value="Cytidylate_Kinase-2"/>
</dbReference>
<evidence type="ECO:0000313" key="2">
    <source>
        <dbReference type="Proteomes" id="UP000186228"/>
    </source>
</evidence>
<protein>
    <submittedName>
        <fullName evidence="1">Adenylate kinase</fullName>
    </submittedName>
</protein>
<dbReference type="SUPFAM" id="SSF52540">
    <property type="entry name" value="P-loop containing nucleoside triphosphate hydrolases"/>
    <property type="match status" value="1"/>
</dbReference>
<dbReference type="PANTHER" id="PTHR37816">
    <property type="entry name" value="YALI0E33011P"/>
    <property type="match status" value="1"/>
</dbReference>
<dbReference type="STRING" id="52131.GA0061100_101866"/>
<dbReference type="InterPro" id="IPR027417">
    <property type="entry name" value="P-loop_NTPase"/>
</dbReference>
<dbReference type="EMBL" id="FMAC01000001">
    <property type="protein sequence ID" value="SCB11267.1"/>
    <property type="molecule type" value="Genomic_DNA"/>
</dbReference>
<proteinExistence type="predicted"/>
<dbReference type="PANTHER" id="PTHR37816:SF1">
    <property type="entry name" value="TOXIN"/>
    <property type="match status" value="1"/>
</dbReference>
<dbReference type="AlphaFoldDB" id="A0A1C3U7F6"/>